<protein>
    <submittedName>
        <fullName evidence="1">Uncharacterized protein</fullName>
    </submittedName>
</protein>
<gene>
    <name evidence="1" type="ORF">ERS852558_00845</name>
</gene>
<organism evidence="1 2">
    <name type="scientific">Bacteroides caccae</name>
    <dbReference type="NCBI Taxonomy" id="47678"/>
    <lineage>
        <taxon>Bacteria</taxon>
        <taxon>Pseudomonadati</taxon>
        <taxon>Bacteroidota</taxon>
        <taxon>Bacteroidia</taxon>
        <taxon>Bacteroidales</taxon>
        <taxon>Bacteroidaceae</taxon>
        <taxon>Bacteroides</taxon>
    </lineage>
</organism>
<dbReference type="RefSeq" id="WP_055255956.1">
    <property type="nucleotide sequence ID" value="NZ_CZBL01000002.1"/>
</dbReference>
<sequence length="180" mass="20403">MLIDVSYFTSGPRHIENASVAEMPSPNSLAVNEVINGYIKAFQSEFLHSTVGFSLSQAITDYLEIIEQEKEDSSDEVDISEEDESQSGYALLCEKLSEPFADYVFFHILRDMNTQATITGLVRLKCANEYISPIKRQVSVWNSMVKKNRLFVEWAMSDDCPFTGLKIQKNLLTPINTFNL</sequence>
<reference evidence="1 2" key="1">
    <citation type="submission" date="2015-09" db="EMBL/GenBank/DDBJ databases">
        <authorList>
            <consortium name="Pathogen Informatics"/>
        </authorList>
    </citation>
    <scope>NUCLEOTIDE SEQUENCE [LARGE SCALE GENOMIC DNA]</scope>
    <source>
        <strain evidence="1 2">2789STDY5834946</strain>
    </source>
</reference>
<dbReference type="AlphaFoldDB" id="A0A174QIB0"/>
<name>A0A174QIB0_9BACE</name>
<dbReference type="EMBL" id="CZBL01000002">
    <property type="protein sequence ID" value="CUP71327.1"/>
    <property type="molecule type" value="Genomic_DNA"/>
</dbReference>
<proteinExistence type="predicted"/>
<evidence type="ECO:0000313" key="1">
    <source>
        <dbReference type="EMBL" id="CUP71327.1"/>
    </source>
</evidence>
<dbReference type="Proteomes" id="UP000095725">
    <property type="component" value="Unassembled WGS sequence"/>
</dbReference>
<evidence type="ECO:0000313" key="2">
    <source>
        <dbReference type="Proteomes" id="UP000095725"/>
    </source>
</evidence>
<accession>A0A174QIB0</accession>